<sequence>MQTVTMQFSPIKEGRRILGDRDSNACLSPAHHSKSALGGFSTPVKRNLFTNVSPKKLLPSPIFAGQKRTREQLDEEDVHAPRERRVEDSPSTLKNESQRPVVDCKETEHPTPNSTSRPEHEEPQEDHIITLHSASHKRHAQTSPIPENPDARRIFIQTKAALLRKKLQSAMRNNADKHIDRRVSDLEEHRRKVPRIPMSALSFSSPAVMVRHTYTPSQLKTPRIGSDPQAHLDSTPCQQTPDLPQPPSSIIHDAVDHNQGHRTPPRGLGSPMQLSSPPATVVRHTRTREKADGGDSEKETTSHDPCSPSQRGDAVDGLLKLMSTSD</sequence>
<feature type="compositionally biased region" description="Basic and acidic residues" evidence="1">
    <location>
        <begin position="288"/>
        <end position="302"/>
    </location>
</feature>
<dbReference type="GeneID" id="81621558"/>
<evidence type="ECO:0000256" key="1">
    <source>
        <dbReference type="SAM" id="MobiDB-lite"/>
    </source>
</evidence>
<evidence type="ECO:0000313" key="3">
    <source>
        <dbReference type="Proteomes" id="UP001148312"/>
    </source>
</evidence>
<dbReference type="RefSeq" id="XP_056793340.1">
    <property type="nucleotide sequence ID" value="XM_056931309.1"/>
</dbReference>
<organism evidence="2 3">
    <name type="scientific">Penicillium diatomitis</name>
    <dbReference type="NCBI Taxonomy" id="2819901"/>
    <lineage>
        <taxon>Eukaryota</taxon>
        <taxon>Fungi</taxon>
        <taxon>Dikarya</taxon>
        <taxon>Ascomycota</taxon>
        <taxon>Pezizomycotina</taxon>
        <taxon>Eurotiomycetes</taxon>
        <taxon>Eurotiomycetidae</taxon>
        <taxon>Eurotiales</taxon>
        <taxon>Aspergillaceae</taxon>
        <taxon>Penicillium</taxon>
    </lineage>
</organism>
<reference evidence="2" key="1">
    <citation type="submission" date="2022-12" db="EMBL/GenBank/DDBJ databases">
        <authorList>
            <person name="Petersen C."/>
        </authorList>
    </citation>
    <scope>NUCLEOTIDE SEQUENCE</scope>
    <source>
        <strain evidence="2">IBT 30728</strain>
    </source>
</reference>
<gene>
    <name evidence="2" type="ORF">N7539_001706</name>
</gene>
<feature type="region of interest" description="Disordered" evidence="1">
    <location>
        <begin position="217"/>
        <end position="326"/>
    </location>
</feature>
<keyword evidence="3" id="KW-1185">Reference proteome</keyword>
<dbReference type="EMBL" id="JAPWDQ010000002">
    <property type="protein sequence ID" value="KAJ5492960.1"/>
    <property type="molecule type" value="Genomic_DNA"/>
</dbReference>
<feature type="region of interest" description="Disordered" evidence="1">
    <location>
        <begin position="55"/>
        <end position="124"/>
    </location>
</feature>
<protein>
    <submittedName>
        <fullName evidence="2">Uncharacterized protein</fullName>
    </submittedName>
</protein>
<dbReference type="AlphaFoldDB" id="A0A9W9XHZ1"/>
<accession>A0A9W9XHZ1</accession>
<comment type="caution">
    <text evidence="2">The sequence shown here is derived from an EMBL/GenBank/DDBJ whole genome shotgun (WGS) entry which is preliminary data.</text>
</comment>
<proteinExistence type="predicted"/>
<feature type="compositionally biased region" description="Basic and acidic residues" evidence="1">
    <location>
        <begin position="68"/>
        <end position="88"/>
    </location>
</feature>
<name>A0A9W9XHZ1_9EURO</name>
<evidence type="ECO:0000313" key="2">
    <source>
        <dbReference type="EMBL" id="KAJ5492960.1"/>
    </source>
</evidence>
<feature type="region of interest" description="Disordered" evidence="1">
    <location>
        <begin position="22"/>
        <end position="42"/>
    </location>
</feature>
<reference evidence="2" key="2">
    <citation type="journal article" date="2023" name="IMA Fungus">
        <title>Comparative genomic study of the Penicillium genus elucidates a diverse pangenome and 15 lateral gene transfer events.</title>
        <authorList>
            <person name="Petersen C."/>
            <person name="Sorensen T."/>
            <person name="Nielsen M.R."/>
            <person name="Sondergaard T.E."/>
            <person name="Sorensen J.L."/>
            <person name="Fitzpatrick D.A."/>
            <person name="Frisvad J.C."/>
            <person name="Nielsen K.L."/>
        </authorList>
    </citation>
    <scope>NUCLEOTIDE SEQUENCE</scope>
    <source>
        <strain evidence="2">IBT 30728</strain>
    </source>
</reference>
<dbReference type="Proteomes" id="UP001148312">
    <property type="component" value="Unassembled WGS sequence"/>
</dbReference>